<dbReference type="Proteomes" id="UP000319732">
    <property type="component" value="Unassembled WGS sequence"/>
</dbReference>
<gene>
    <name evidence="7" type="ORF">FKG94_10650</name>
</gene>
<comment type="caution">
    <text evidence="7">The sequence shown here is derived from an EMBL/GenBank/DDBJ whole genome shotgun (WGS) entry which is preliminary data.</text>
</comment>
<keyword evidence="3 4" id="KW-0408">Iron</keyword>
<dbReference type="PANTHER" id="PTHR19328:SF75">
    <property type="entry name" value="ALDOSE SUGAR DEHYDROGENASE YLII"/>
    <property type="match status" value="1"/>
</dbReference>
<feature type="domain" description="Cytochrome c" evidence="6">
    <location>
        <begin position="25"/>
        <end position="104"/>
    </location>
</feature>
<dbReference type="SUPFAM" id="SSF50952">
    <property type="entry name" value="Soluble quinoprotein glucose dehydrogenase"/>
    <property type="match status" value="1"/>
</dbReference>
<keyword evidence="8" id="KW-1185">Reference proteome</keyword>
<dbReference type="RefSeq" id="WP_142904218.1">
    <property type="nucleotide sequence ID" value="NZ_ML660092.1"/>
</dbReference>
<dbReference type="GO" id="GO:0009055">
    <property type="term" value="F:electron transfer activity"/>
    <property type="evidence" value="ECO:0007669"/>
    <property type="project" value="InterPro"/>
</dbReference>
<evidence type="ECO:0000256" key="5">
    <source>
        <dbReference type="SAM" id="SignalP"/>
    </source>
</evidence>
<evidence type="ECO:0000256" key="1">
    <source>
        <dbReference type="ARBA" id="ARBA00022617"/>
    </source>
</evidence>
<dbReference type="Pfam" id="PF07995">
    <property type="entry name" value="GSDH"/>
    <property type="match status" value="1"/>
</dbReference>
<dbReference type="Pfam" id="PF13442">
    <property type="entry name" value="Cytochrome_CBB3"/>
    <property type="match status" value="1"/>
</dbReference>
<evidence type="ECO:0000313" key="8">
    <source>
        <dbReference type="Proteomes" id="UP000319732"/>
    </source>
</evidence>
<dbReference type="GO" id="GO:0046872">
    <property type="term" value="F:metal ion binding"/>
    <property type="evidence" value="ECO:0007669"/>
    <property type="project" value="UniProtKB-KW"/>
</dbReference>
<dbReference type="PANTHER" id="PTHR19328">
    <property type="entry name" value="HEDGEHOG-INTERACTING PROTEIN"/>
    <property type="match status" value="1"/>
</dbReference>
<name>A0A545TSC9_9GAMM</name>
<organism evidence="7 8">
    <name type="scientific">Exilibacterium tricleocarpae</name>
    <dbReference type="NCBI Taxonomy" id="2591008"/>
    <lineage>
        <taxon>Bacteria</taxon>
        <taxon>Pseudomonadati</taxon>
        <taxon>Pseudomonadota</taxon>
        <taxon>Gammaproteobacteria</taxon>
        <taxon>Cellvibrionales</taxon>
        <taxon>Cellvibrionaceae</taxon>
        <taxon>Exilibacterium</taxon>
    </lineage>
</organism>
<dbReference type="SUPFAM" id="SSF46626">
    <property type="entry name" value="Cytochrome c"/>
    <property type="match status" value="1"/>
</dbReference>
<evidence type="ECO:0000259" key="6">
    <source>
        <dbReference type="PROSITE" id="PS51007"/>
    </source>
</evidence>
<proteinExistence type="predicted"/>
<evidence type="ECO:0000313" key="7">
    <source>
        <dbReference type="EMBL" id="TQV80119.1"/>
    </source>
</evidence>
<protein>
    <submittedName>
        <fullName evidence="7">Secretion protein HlyD</fullName>
    </submittedName>
</protein>
<dbReference type="AlphaFoldDB" id="A0A545TSC9"/>
<feature type="signal peptide" evidence="5">
    <location>
        <begin position="1"/>
        <end position="21"/>
    </location>
</feature>
<dbReference type="InterPro" id="IPR011041">
    <property type="entry name" value="Quinoprot_gluc/sorb_DH_b-prop"/>
</dbReference>
<dbReference type="GO" id="GO:0020037">
    <property type="term" value="F:heme binding"/>
    <property type="evidence" value="ECO:0007669"/>
    <property type="project" value="InterPro"/>
</dbReference>
<evidence type="ECO:0000256" key="3">
    <source>
        <dbReference type="ARBA" id="ARBA00023004"/>
    </source>
</evidence>
<dbReference type="InterPro" id="IPR036909">
    <property type="entry name" value="Cyt_c-like_dom_sf"/>
</dbReference>
<dbReference type="EMBL" id="VHSG01000010">
    <property type="protein sequence ID" value="TQV80119.1"/>
    <property type="molecule type" value="Genomic_DNA"/>
</dbReference>
<keyword evidence="2 4" id="KW-0479">Metal-binding</keyword>
<accession>A0A545TSC9</accession>
<dbReference type="Gene3D" id="2.120.10.30">
    <property type="entry name" value="TolB, C-terminal domain"/>
    <property type="match status" value="1"/>
</dbReference>
<dbReference type="OrthoDB" id="9770043at2"/>
<dbReference type="InterPro" id="IPR011042">
    <property type="entry name" value="6-blade_b-propeller_TolB-like"/>
</dbReference>
<feature type="chain" id="PRO_5022162428" evidence="5">
    <location>
        <begin position="22"/>
        <end position="477"/>
    </location>
</feature>
<dbReference type="Gene3D" id="1.10.760.10">
    <property type="entry name" value="Cytochrome c-like domain"/>
    <property type="match status" value="1"/>
</dbReference>
<evidence type="ECO:0000256" key="2">
    <source>
        <dbReference type="ARBA" id="ARBA00022723"/>
    </source>
</evidence>
<sequence length="477" mass="52848">MKNLSITTLLCLLVLSAPALAQNRIVSGAVKDIYDANCASCHGADLNGGQGGSLIDGQWRYGSSNAAITKVIRDGIEDGGMPGFGATLSEEQIRALVILMREAKQAAASTTLARRLQPDKGVFKTQHHNFSLERMGEGTGILWALDFFPDGAMIATQRDGVLWHFKDGKRTPIKNTPKVWQHGQGGLLDVKLHPDYPDNQWVYLAYSESGAAGRGMTAVVRGRIKGDRWVDQEDIFRAPPEFHNRSRVHFGVRLVFKDGYLFFGIGDRGAQDMAQDLTRPYGKIHRLHDDGRIPKDNPFVGKTFDGKPAYASIWTYGNRNPQGLDSHPVTGALWETEHGPRGGDELNLIRKGKNYGWPVITYGMNYSGTPITDKVEKPGMEQPVHFWVPSIAVCGTEFYEGGNFPKWKNHLFAGSLSAQQLHRLEISEQGEVIAEEIVLKDQGRIRDVASGPDGNLYILLNQRSPQRGAIYRLVNRD</sequence>
<reference evidence="7 8" key="1">
    <citation type="submission" date="2019-06" db="EMBL/GenBank/DDBJ databases">
        <title>Whole genome sequence for Cellvibrionaceae sp. R142.</title>
        <authorList>
            <person name="Wang G."/>
        </authorList>
    </citation>
    <scope>NUCLEOTIDE SEQUENCE [LARGE SCALE GENOMIC DNA]</scope>
    <source>
        <strain evidence="7 8">R142</strain>
    </source>
</reference>
<dbReference type="InterPro" id="IPR012938">
    <property type="entry name" value="Glc/Sorbosone_DH"/>
</dbReference>
<keyword evidence="1 4" id="KW-0349">Heme</keyword>
<dbReference type="InterPro" id="IPR009056">
    <property type="entry name" value="Cyt_c-like_dom"/>
</dbReference>
<keyword evidence="5" id="KW-0732">Signal</keyword>
<evidence type="ECO:0000256" key="4">
    <source>
        <dbReference type="PROSITE-ProRule" id="PRU00433"/>
    </source>
</evidence>
<dbReference type="PROSITE" id="PS51007">
    <property type="entry name" value="CYTC"/>
    <property type="match status" value="1"/>
</dbReference>